<dbReference type="PANTHER" id="PTHR33507">
    <property type="entry name" value="INNER MEMBRANE PROTEIN YBBJ"/>
    <property type="match status" value="1"/>
</dbReference>
<dbReference type="GO" id="GO:0006508">
    <property type="term" value="P:proteolysis"/>
    <property type="evidence" value="ECO:0007669"/>
    <property type="project" value="UniProtKB-KW"/>
</dbReference>
<evidence type="ECO:0000313" key="7">
    <source>
        <dbReference type="EMBL" id="SJN15928.1"/>
    </source>
</evidence>
<accession>A0A1R4I818</accession>
<dbReference type="InterPro" id="IPR002810">
    <property type="entry name" value="NfeD-like_C"/>
</dbReference>
<dbReference type="Gene3D" id="2.40.50.140">
    <property type="entry name" value="Nucleic acid-binding proteins"/>
    <property type="match status" value="1"/>
</dbReference>
<feature type="transmembrane region" description="Helical" evidence="5">
    <location>
        <begin position="51"/>
        <end position="69"/>
    </location>
</feature>
<reference evidence="7 9" key="1">
    <citation type="submission" date="2017-02" db="EMBL/GenBank/DDBJ databases">
        <authorList>
            <person name="Peterson S.W."/>
        </authorList>
    </citation>
    <scope>NUCLEOTIDE SEQUENCE [LARGE SCALE GENOMIC DNA]</scope>
    <source>
        <strain evidence="7 9">2B3F</strain>
    </source>
</reference>
<evidence type="ECO:0000256" key="3">
    <source>
        <dbReference type="ARBA" id="ARBA00022989"/>
    </source>
</evidence>
<keyword evidence="4 5" id="KW-0472">Membrane</keyword>
<evidence type="ECO:0000256" key="1">
    <source>
        <dbReference type="ARBA" id="ARBA00004141"/>
    </source>
</evidence>
<dbReference type="EMBL" id="SPKT01000025">
    <property type="protein sequence ID" value="TFH98071.1"/>
    <property type="molecule type" value="Genomic_DNA"/>
</dbReference>
<proteinExistence type="predicted"/>
<feature type="transmembrane region" description="Helical" evidence="5">
    <location>
        <begin position="12"/>
        <end position="39"/>
    </location>
</feature>
<protein>
    <submittedName>
        <fullName evidence="8">NfeD family protein</fullName>
    </submittedName>
    <submittedName>
        <fullName evidence="7">Putative activity regulator of membrane protease YbbK</fullName>
    </submittedName>
</protein>
<dbReference type="InterPro" id="IPR052165">
    <property type="entry name" value="Membrane_assoc_protease"/>
</dbReference>
<comment type="subcellular location">
    <subcellularLocation>
        <location evidence="1">Membrane</location>
        <topology evidence="1">Multi-pass membrane protein</topology>
    </subcellularLocation>
</comment>
<feature type="domain" description="NfeD-like C-terminal" evidence="6">
    <location>
        <begin position="89"/>
        <end position="147"/>
    </location>
</feature>
<evidence type="ECO:0000256" key="4">
    <source>
        <dbReference type="ARBA" id="ARBA00023136"/>
    </source>
</evidence>
<evidence type="ECO:0000313" key="10">
    <source>
        <dbReference type="Proteomes" id="UP000297477"/>
    </source>
</evidence>
<dbReference type="OrthoDB" id="3174252at2"/>
<dbReference type="InterPro" id="IPR012340">
    <property type="entry name" value="NA-bd_OB-fold"/>
</dbReference>
<dbReference type="Pfam" id="PF01957">
    <property type="entry name" value="NfeD"/>
    <property type="match status" value="1"/>
</dbReference>
<keyword evidence="10" id="KW-1185">Reference proteome</keyword>
<keyword evidence="7" id="KW-0378">Hydrolase</keyword>
<dbReference type="AlphaFoldDB" id="A0A1R4I818"/>
<reference evidence="8 10" key="2">
    <citation type="submission" date="2019-03" db="EMBL/GenBank/DDBJ databases">
        <title>Reclassification of Micrococcus aloeverae and Micrococcus yunnanensis as later heterotypic synonyms of Micrococcus luteus.</title>
        <authorList>
            <person name="Huang C.-H."/>
        </authorList>
    </citation>
    <scope>NUCLEOTIDE SEQUENCE [LARGE SCALE GENOMIC DNA]</scope>
    <source>
        <strain evidence="8 10">BCRC 12151</strain>
    </source>
</reference>
<keyword evidence="2 5" id="KW-0812">Transmembrane</keyword>
<dbReference type="EMBL" id="FUKP01000006">
    <property type="protein sequence ID" value="SJN15928.1"/>
    <property type="molecule type" value="Genomic_DNA"/>
</dbReference>
<evidence type="ECO:0000313" key="8">
    <source>
        <dbReference type="EMBL" id="TFH98071.1"/>
    </source>
</evidence>
<keyword evidence="7" id="KW-0645">Protease</keyword>
<dbReference type="PANTHER" id="PTHR33507:SF3">
    <property type="entry name" value="INNER MEMBRANE PROTEIN YBBJ"/>
    <property type="match status" value="1"/>
</dbReference>
<sequence length="163" mass="17200">MEWFQENAWWLWLAAALVLAGVELLLLDLIFLMLGVGALGGMVAALAGAEPWLQGVVFAVVSLAMLGLARPTALKRLHGSADDSPSYLESLSGRRITTPDAITGSSGTLTLDGDTWTARTEPDAPEALAGSEVTVLRVEGATLIVRPVPQIDWDATGEDPAHP</sequence>
<dbReference type="Proteomes" id="UP000297477">
    <property type="component" value="Unassembled WGS sequence"/>
</dbReference>
<organism evidence="7 9">
    <name type="scientific">Micrococcus lylae</name>
    <dbReference type="NCBI Taxonomy" id="1273"/>
    <lineage>
        <taxon>Bacteria</taxon>
        <taxon>Bacillati</taxon>
        <taxon>Actinomycetota</taxon>
        <taxon>Actinomycetes</taxon>
        <taxon>Micrococcales</taxon>
        <taxon>Micrococcaceae</taxon>
        <taxon>Micrococcus</taxon>
    </lineage>
</organism>
<evidence type="ECO:0000259" key="6">
    <source>
        <dbReference type="Pfam" id="PF01957"/>
    </source>
</evidence>
<dbReference type="GO" id="GO:0008233">
    <property type="term" value="F:peptidase activity"/>
    <property type="evidence" value="ECO:0007669"/>
    <property type="project" value="UniProtKB-KW"/>
</dbReference>
<evidence type="ECO:0000256" key="2">
    <source>
        <dbReference type="ARBA" id="ARBA00022692"/>
    </source>
</evidence>
<name>A0A1R4I818_9MICC</name>
<dbReference type="Proteomes" id="UP000196230">
    <property type="component" value="Unassembled WGS sequence"/>
</dbReference>
<dbReference type="GO" id="GO:0005886">
    <property type="term" value="C:plasma membrane"/>
    <property type="evidence" value="ECO:0007669"/>
    <property type="project" value="TreeGrafter"/>
</dbReference>
<evidence type="ECO:0000256" key="5">
    <source>
        <dbReference type="SAM" id="Phobius"/>
    </source>
</evidence>
<keyword evidence="3 5" id="KW-1133">Transmembrane helix</keyword>
<dbReference type="SUPFAM" id="SSF141322">
    <property type="entry name" value="NfeD domain-like"/>
    <property type="match status" value="1"/>
</dbReference>
<evidence type="ECO:0000313" key="9">
    <source>
        <dbReference type="Proteomes" id="UP000196230"/>
    </source>
</evidence>
<gene>
    <name evidence="8" type="ORF">E4A49_10425</name>
    <name evidence="7" type="ORF">FM125_00570</name>
</gene>